<evidence type="ECO:0000259" key="2">
    <source>
        <dbReference type="PROSITE" id="PS50943"/>
    </source>
</evidence>
<evidence type="ECO:0000313" key="3">
    <source>
        <dbReference type="EMBL" id="QUN35210.1"/>
    </source>
</evidence>
<dbReference type="PANTHER" id="PTHR46558">
    <property type="entry name" value="TRACRIPTIONAL REGULATORY PROTEIN-RELATED-RELATED"/>
    <property type="match status" value="1"/>
</dbReference>
<dbReference type="InterPro" id="IPR001387">
    <property type="entry name" value="Cro/C1-type_HTH"/>
</dbReference>
<evidence type="ECO:0000256" key="1">
    <source>
        <dbReference type="ARBA" id="ARBA00023125"/>
    </source>
</evidence>
<dbReference type="GO" id="GO:0003677">
    <property type="term" value="F:DNA binding"/>
    <property type="evidence" value="ECO:0007669"/>
    <property type="project" value="UniProtKB-KW"/>
</dbReference>
<organism evidence="3 4">
    <name type="scientific">Clostridium beijerinckii</name>
    <name type="common">Clostridium MP</name>
    <dbReference type="NCBI Taxonomy" id="1520"/>
    <lineage>
        <taxon>Bacteria</taxon>
        <taxon>Bacillati</taxon>
        <taxon>Bacillota</taxon>
        <taxon>Clostridia</taxon>
        <taxon>Eubacteriales</taxon>
        <taxon>Clostridiaceae</taxon>
        <taxon>Clostridium</taxon>
    </lineage>
</organism>
<dbReference type="RefSeq" id="WP_077869369.1">
    <property type="nucleotide sequence ID" value="NZ_BKAK01000085.1"/>
</dbReference>
<protein>
    <submittedName>
        <fullName evidence="3">Helix-turn-helix transcriptional regulator</fullName>
    </submittedName>
</protein>
<dbReference type="GeneID" id="66347955"/>
<dbReference type="Gene3D" id="1.10.260.40">
    <property type="entry name" value="lambda repressor-like DNA-binding domains"/>
    <property type="match status" value="1"/>
</dbReference>
<dbReference type="EMBL" id="CP073653">
    <property type="protein sequence ID" value="QUN35210.1"/>
    <property type="molecule type" value="Genomic_DNA"/>
</dbReference>
<proteinExistence type="predicted"/>
<gene>
    <name evidence="3" type="ORF">KEC93_25490</name>
</gene>
<dbReference type="InterPro" id="IPR010982">
    <property type="entry name" value="Lambda_DNA-bd_dom_sf"/>
</dbReference>
<sequence length="69" mass="7989">MNIGNAIKVYRGKQGLTQEDLAMRLNKSTRTIQRYESGQTMPSMKVIDKIFNIKVEYILTNELLEKRGI</sequence>
<dbReference type="AlphaFoldDB" id="A0AB74VFV1"/>
<reference evidence="3" key="1">
    <citation type="submission" date="2021-04" db="EMBL/GenBank/DDBJ databases">
        <title>Complete genome sequence of the type strain Clostridium beijerinckii NRRL B-598.</title>
        <authorList>
            <person name="Sedlar K."/>
            <person name="Branska B."/>
            <person name="Bezdicek M."/>
            <person name="Nykrynova M."/>
            <person name="Lengerova M."/>
            <person name="Skutkova H."/>
            <person name="Patakova P."/>
        </authorList>
    </citation>
    <scope>NUCLEOTIDE SEQUENCE</scope>
    <source>
        <strain evidence="3">DSM 791</strain>
    </source>
</reference>
<dbReference type="SMART" id="SM00530">
    <property type="entry name" value="HTH_XRE"/>
    <property type="match status" value="1"/>
</dbReference>
<keyword evidence="4" id="KW-1185">Reference proteome</keyword>
<dbReference type="Proteomes" id="UP000679373">
    <property type="component" value="Chromosome"/>
</dbReference>
<dbReference type="Pfam" id="PF01381">
    <property type="entry name" value="HTH_3"/>
    <property type="match status" value="1"/>
</dbReference>
<name>A0AB74VFV1_CLOBE</name>
<feature type="domain" description="HTH cro/C1-type" evidence="2">
    <location>
        <begin position="7"/>
        <end position="58"/>
    </location>
</feature>
<accession>A0AB74VFV1</accession>
<evidence type="ECO:0000313" key="4">
    <source>
        <dbReference type="Proteomes" id="UP000679373"/>
    </source>
</evidence>
<dbReference type="SUPFAM" id="SSF47413">
    <property type="entry name" value="lambda repressor-like DNA-binding domains"/>
    <property type="match status" value="1"/>
</dbReference>
<dbReference type="PROSITE" id="PS50943">
    <property type="entry name" value="HTH_CROC1"/>
    <property type="match status" value="1"/>
</dbReference>
<keyword evidence="1" id="KW-0238">DNA-binding</keyword>
<dbReference type="CDD" id="cd00093">
    <property type="entry name" value="HTH_XRE"/>
    <property type="match status" value="1"/>
</dbReference>
<dbReference type="PANTHER" id="PTHR46558:SF4">
    <property type="entry name" value="DNA-BIDING PHAGE PROTEIN"/>
    <property type="match status" value="1"/>
</dbReference>